<sequence>MSSTSSSPPPADSLPSQLLHYLSSHKALICTTCHYAIQPNAIPRHLKDIHQIHRARRRPFMSYVSTLDLATPEQVIAIQAKLNVFPVEKLPVIDGLMCRYQGCGHLCASAKRMRSHWLAGHGVAARVGVDWRNVKLQTFFKGNLLRYFSDGVARDDGPKIAADVVVDGMNFEYDIIGPVNIVPSRTPTPTIDTSDTALLHHFITNTASTLSTNPVTQLLWETTVPLLAQSNPFLHHGILACSALHLAHIYPHSPLNTQLTLLASQHQEIAMPLFSTVMTAVTPSNCDAVLAFAHLLIIISFAIDTQAQNRSESQNQNQSSPQSSTTHLMIVSPPAPPMPITTINGNSNAQEGDSILPPWLYLLRSGCSILCDVWDYLELGPISVLAEQWDIPVHVPDGTPPPLLAHLLSLIPSTPNPFLDSNLDVELDVNINANVNARQQKTWTEHQISTYITAARSLDLAFRYRAILGKEFSTWDALRVWPIAIEQDYLDLLATEHEGALVLLGFYCVLLKMVEIRWYFEGRAQRLLRSVLACLDEGEDGRKWRGALRWAIKEVGIEGNEVMKDGEWKGDGI</sequence>
<name>A0ABR4CTG1_9HELO</name>
<protein>
    <recommendedName>
        <fullName evidence="4">C2H2-type domain-containing protein</fullName>
    </recommendedName>
</protein>
<evidence type="ECO:0000256" key="1">
    <source>
        <dbReference type="SAM" id="MobiDB-lite"/>
    </source>
</evidence>
<evidence type="ECO:0000313" key="2">
    <source>
        <dbReference type="EMBL" id="KAL2072436.1"/>
    </source>
</evidence>
<feature type="region of interest" description="Disordered" evidence="1">
    <location>
        <begin position="309"/>
        <end position="328"/>
    </location>
</feature>
<dbReference type="PANTHER" id="PTHR47784">
    <property type="entry name" value="STEROL UPTAKE CONTROL PROTEIN 2"/>
    <property type="match status" value="1"/>
</dbReference>
<evidence type="ECO:0008006" key="4">
    <source>
        <dbReference type="Google" id="ProtNLM"/>
    </source>
</evidence>
<accession>A0ABR4CTG1</accession>
<dbReference type="InterPro" id="IPR022698">
    <property type="entry name" value="OrsD"/>
</dbReference>
<evidence type="ECO:0000313" key="3">
    <source>
        <dbReference type="Proteomes" id="UP001595075"/>
    </source>
</evidence>
<keyword evidence="3" id="KW-1185">Reference proteome</keyword>
<dbReference type="Pfam" id="PF12013">
    <property type="entry name" value="OrsD"/>
    <property type="match status" value="1"/>
</dbReference>
<dbReference type="PANTHER" id="PTHR47784:SF5">
    <property type="entry name" value="STEROL UPTAKE CONTROL PROTEIN 2"/>
    <property type="match status" value="1"/>
</dbReference>
<proteinExistence type="predicted"/>
<gene>
    <name evidence="2" type="ORF">VTL71DRAFT_11779</name>
</gene>
<dbReference type="Proteomes" id="UP001595075">
    <property type="component" value="Unassembled WGS sequence"/>
</dbReference>
<dbReference type="InterPro" id="IPR053157">
    <property type="entry name" value="Sterol_Uptake_Regulator"/>
</dbReference>
<dbReference type="EMBL" id="JAZHXI010000004">
    <property type="protein sequence ID" value="KAL2072436.1"/>
    <property type="molecule type" value="Genomic_DNA"/>
</dbReference>
<reference evidence="2 3" key="1">
    <citation type="journal article" date="2024" name="Commun. Biol.">
        <title>Comparative genomic analysis of thermophilic fungi reveals convergent evolutionary adaptations and gene losses.</title>
        <authorList>
            <person name="Steindorff A.S."/>
            <person name="Aguilar-Pontes M.V."/>
            <person name="Robinson A.J."/>
            <person name="Andreopoulos B."/>
            <person name="LaButti K."/>
            <person name="Kuo A."/>
            <person name="Mondo S."/>
            <person name="Riley R."/>
            <person name="Otillar R."/>
            <person name="Haridas S."/>
            <person name="Lipzen A."/>
            <person name="Grimwood J."/>
            <person name="Schmutz J."/>
            <person name="Clum A."/>
            <person name="Reid I.D."/>
            <person name="Moisan M.C."/>
            <person name="Butler G."/>
            <person name="Nguyen T.T.M."/>
            <person name="Dewar K."/>
            <person name="Conant G."/>
            <person name="Drula E."/>
            <person name="Henrissat B."/>
            <person name="Hansel C."/>
            <person name="Singer S."/>
            <person name="Hutchinson M.I."/>
            <person name="de Vries R.P."/>
            <person name="Natvig D.O."/>
            <person name="Powell A.J."/>
            <person name="Tsang A."/>
            <person name="Grigoriev I.V."/>
        </authorList>
    </citation>
    <scope>NUCLEOTIDE SEQUENCE [LARGE SCALE GENOMIC DNA]</scope>
    <source>
        <strain evidence="2 3">CBS 494.80</strain>
    </source>
</reference>
<dbReference type="Pfam" id="PF11951">
    <property type="entry name" value="Fungal_trans_2"/>
    <property type="match status" value="1"/>
</dbReference>
<dbReference type="InterPro" id="IPR021858">
    <property type="entry name" value="Fun_TF"/>
</dbReference>
<comment type="caution">
    <text evidence="2">The sequence shown here is derived from an EMBL/GenBank/DDBJ whole genome shotgun (WGS) entry which is preliminary data.</text>
</comment>
<organism evidence="2 3">
    <name type="scientific">Oculimacula yallundae</name>
    <dbReference type="NCBI Taxonomy" id="86028"/>
    <lineage>
        <taxon>Eukaryota</taxon>
        <taxon>Fungi</taxon>
        <taxon>Dikarya</taxon>
        <taxon>Ascomycota</taxon>
        <taxon>Pezizomycotina</taxon>
        <taxon>Leotiomycetes</taxon>
        <taxon>Helotiales</taxon>
        <taxon>Ploettnerulaceae</taxon>
        <taxon>Oculimacula</taxon>
    </lineage>
</organism>
<feature type="compositionally biased region" description="Low complexity" evidence="1">
    <location>
        <begin position="309"/>
        <end position="324"/>
    </location>
</feature>